<comment type="caution">
    <text evidence="1">The sequence shown here is derived from an EMBL/GenBank/DDBJ whole genome shotgun (WGS) entry which is preliminary data.</text>
</comment>
<gene>
    <name evidence="1" type="ORF">H5410_036646</name>
</gene>
<dbReference type="EMBL" id="JACXVP010000007">
    <property type="protein sequence ID" value="KAG5595414.1"/>
    <property type="molecule type" value="Genomic_DNA"/>
</dbReference>
<dbReference type="Gene3D" id="3.60.10.10">
    <property type="entry name" value="Endonuclease/exonuclease/phosphatase"/>
    <property type="match status" value="1"/>
</dbReference>
<dbReference type="OrthoDB" id="1328902at2759"/>
<evidence type="ECO:0008006" key="3">
    <source>
        <dbReference type="Google" id="ProtNLM"/>
    </source>
</evidence>
<reference evidence="1 2" key="1">
    <citation type="submission" date="2020-09" db="EMBL/GenBank/DDBJ databases">
        <title>De no assembly of potato wild relative species, Solanum commersonii.</title>
        <authorList>
            <person name="Cho K."/>
        </authorList>
    </citation>
    <scope>NUCLEOTIDE SEQUENCE [LARGE SCALE GENOMIC DNA]</scope>
    <source>
        <strain evidence="1">LZ3.2</strain>
        <tissue evidence="1">Leaf</tissue>
    </source>
</reference>
<dbReference type="Proteomes" id="UP000824120">
    <property type="component" value="Chromosome 7"/>
</dbReference>
<dbReference type="InterPro" id="IPR036691">
    <property type="entry name" value="Endo/exonu/phosph_ase_sf"/>
</dbReference>
<evidence type="ECO:0000313" key="2">
    <source>
        <dbReference type="Proteomes" id="UP000824120"/>
    </source>
</evidence>
<dbReference type="SUPFAM" id="SSF56219">
    <property type="entry name" value="DNase I-like"/>
    <property type="match status" value="1"/>
</dbReference>
<sequence>MKQETFKGTLAFQIVRCTSGFKNLSNTQVGRVLFANETGPISSENKSPISIKENSNEKHKWAGEEHVSLFKDLSNLKLKAYDFLTTFSDWENKVQQLDTSSTPEEIRMGISNMQTEAGLINPTDNRRRACEYSITQEVVETEASNRVNSHILKLSNTYGVAFVGFEKETLALLMRIDERKAALDKKRPREDDYNPKKWMKCGYMEAEGSKGGILIMWDSRNWRGTQVEMGQHSIIYEFVSTQNSFTWYLTGVYAPDSREEKLACSEEISAVKELCGGPWVACGDFNTIRSMGKEEGAIESLM</sequence>
<evidence type="ECO:0000313" key="1">
    <source>
        <dbReference type="EMBL" id="KAG5595414.1"/>
    </source>
</evidence>
<name>A0A9J5Y8T4_SOLCO</name>
<protein>
    <recommendedName>
        <fullName evidence="3">Endonuclease/exonuclease/phosphatase</fullName>
    </recommendedName>
</protein>
<keyword evidence="2" id="KW-1185">Reference proteome</keyword>
<organism evidence="1 2">
    <name type="scientific">Solanum commersonii</name>
    <name type="common">Commerson's wild potato</name>
    <name type="synonym">Commerson's nightshade</name>
    <dbReference type="NCBI Taxonomy" id="4109"/>
    <lineage>
        <taxon>Eukaryota</taxon>
        <taxon>Viridiplantae</taxon>
        <taxon>Streptophyta</taxon>
        <taxon>Embryophyta</taxon>
        <taxon>Tracheophyta</taxon>
        <taxon>Spermatophyta</taxon>
        <taxon>Magnoliopsida</taxon>
        <taxon>eudicotyledons</taxon>
        <taxon>Gunneridae</taxon>
        <taxon>Pentapetalae</taxon>
        <taxon>asterids</taxon>
        <taxon>lamiids</taxon>
        <taxon>Solanales</taxon>
        <taxon>Solanaceae</taxon>
        <taxon>Solanoideae</taxon>
        <taxon>Solaneae</taxon>
        <taxon>Solanum</taxon>
    </lineage>
</organism>
<proteinExistence type="predicted"/>
<dbReference type="AlphaFoldDB" id="A0A9J5Y8T4"/>
<accession>A0A9J5Y8T4</accession>